<accession>A0A1H8SQM7</accession>
<proteinExistence type="predicted"/>
<dbReference type="RefSeq" id="WP_177178321.1">
    <property type="nucleotide sequence ID" value="NZ_FODJ01000013.1"/>
</dbReference>
<sequence length="47" mass="5544">MPEKKKKKRKSVIYIGTRTYGTIPKEEAFNKAVEPYFNPEKRELIVS</sequence>
<name>A0A1H8SQM7_9BACI</name>
<dbReference type="STRING" id="872970.SAMN04488134_11369"/>
<keyword evidence="2" id="KW-1185">Reference proteome</keyword>
<dbReference type="EMBL" id="FODJ01000013">
    <property type="protein sequence ID" value="SEO80816.1"/>
    <property type="molecule type" value="Genomic_DNA"/>
</dbReference>
<protein>
    <submittedName>
        <fullName evidence="1">Uncharacterized protein</fullName>
    </submittedName>
</protein>
<reference evidence="1 2" key="1">
    <citation type="submission" date="2016-10" db="EMBL/GenBank/DDBJ databases">
        <authorList>
            <person name="de Groot N.N."/>
        </authorList>
    </citation>
    <scope>NUCLEOTIDE SEQUENCE [LARGE SCALE GENOMIC DNA]</scope>
    <source>
        <strain evidence="1 2">CGMCC 1.10434</strain>
    </source>
</reference>
<gene>
    <name evidence="1" type="ORF">SAMN04488134_11369</name>
</gene>
<evidence type="ECO:0000313" key="2">
    <source>
        <dbReference type="Proteomes" id="UP000199300"/>
    </source>
</evidence>
<dbReference type="AlphaFoldDB" id="A0A1H8SQM7"/>
<evidence type="ECO:0000313" key="1">
    <source>
        <dbReference type="EMBL" id="SEO80816.1"/>
    </source>
</evidence>
<dbReference type="Proteomes" id="UP000199300">
    <property type="component" value="Unassembled WGS sequence"/>
</dbReference>
<organism evidence="1 2">
    <name type="scientific">Amphibacillus marinus</name>
    <dbReference type="NCBI Taxonomy" id="872970"/>
    <lineage>
        <taxon>Bacteria</taxon>
        <taxon>Bacillati</taxon>
        <taxon>Bacillota</taxon>
        <taxon>Bacilli</taxon>
        <taxon>Bacillales</taxon>
        <taxon>Bacillaceae</taxon>
        <taxon>Amphibacillus</taxon>
    </lineage>
</organism>